<dbReference type="GO" id="GO:0004386">
    <property type="term" value="F:helicase activity"/>
    <property type="evidence" value="ECO:0007669"/>
    <property type="project" value="UniProtKB-KW"/>
</dbReference>
<dbReference type="EMBL" id="JANVFS010000014">
    <property type="protein sequence ID" value="KAJ4481439.1"/>
    <property type="molecule type" value="Genomic_DNA"/>
</dbReference>
<dbReference type="PANTHER" id="PTHR14950">
    <property type="entry name" value="DICER-RELATED"/>
    <property type="match status" value="1"/>
</dbReference>
<dbReference type="Gene3D" id="3.40.50.300">
    <property type="entry name" value="P-loop containing nucleotide triphosphate hydrolases"/>
    <property type="match status" value="1"/>
</dbReference>
<keyword evidence="5" id="KW-0067">ATP-binding</keyword>
<dbReference type="InterPro" id="IPR036389">
    <property type="entry name" value="RNase_III_sf"/>
</dbReference>
<evidence type="ECO:0000256" key="1">
    <source>
        <dbReference type="ARBA" id="ARBA00022737"/>
    </source>
</evidence>
<dbReference type="SUPFAM" id="SSF69065">
    <property type="entry name" value="RNase III domain-like"/>
    <property type="match status" value="2"/>
</dbReference>
<feature type="domain" description="RNase III" evidence="7">
    <location>
        <begin position="1186"/>
        <end position="1342"/>
    </location>
</feature>
<evidence type="ECO:0000313" key="9">
    <source>
        <dbReference type="Proteomes" id="UP001150238"/>
    </source>
</evidence>
<evidence type="ECO:0000256" key="6">
    <source>
        <dbReference type="SAM" id="MobiDB-lite"/>
    </source>
</evidence>
<evidence type="ECO:0000256" key="4">
    <source>
        <dbReference type="ARBA" id="ARBA00022806"/>
    </source>
</evidence>
<name>A0A9W9AGB4_9AGAR</name>
<reference evidence="8" key="2">
    <citation type="journal article" date="2023" name="Proc. Natl. Acad. Sci. U.S.A.">
        <title>A global phylogenomic analysis of the shiitake genus Lentinula.</title>
        <authorList>
            <person name="Sierra-Patev S."/>
            <person name="Min B."/>
            <person name="Naranjo-Ortiz M."/>
            <person name="Looney B."/>
            <person name="Konkel Z."/>
            <person name="Slot J.C."/>
            <person name="Sakamoto Y."/>
            <person name="Steenwyk J.L."/>
            <person name="Rokas A."/>
            <person name="Carro J."/>
            <person name="Camarero S."/>
            <person name="Ferreira P."/>
            <person name="Molpeceres G."/>
            <person name="Ruiz-Duenas F.J."/>
            <person name="Serrano A."/>
            <person name="Henrissat B."/>
            <person name="Drula E."/>
            <person name="Hughes K.W."/>
            <person name="Mata J.L."/>
            <person name="Ishikawa N.K."/>
            <person name="Vargas-Isla R."/>
            <person name="Ushijima S."/>
            <person name="Smith C.A."/>
            <person name="Donoghue J."/>
            <person name="Ahrendt S."/>
            <person name="Andreopoulos W."/>
            <person name="He G."/>
            <person name="LaButti K."/>
            <person name="Lipzen A."/>
            <person name="Ng V."/>
            <person name="Riley R."/>
            <person name="Sandor L."/>
            <person name="Barry K."/>
            <person name="Martinez A.T."/>
            <person name="Xiao Y."/>
            <person name="Gibbons J.G."/>
            <person name="Terashima K."/>
            <person name="Grigoriev I.V."/>
            <person name="Hibbett D."/>
        </authorList>
    </citation>
    <scope>NUCLEOTIDE SEQUENCE</scope>
    <source>
        <strain evidence="8">Sp2 HRB7682 ss15</strain>
    </source>
</reference>
<evidence type="ECO:0000259" key="7">
    <source>
        <dbReference type="PROSITE" id="PS50142"/>
    </source>
</evidence>
<feature type="compositionally biased region" description="Basic and acidic residues" evidence="6">
    <location>
        <begin position="1"/>
        <end position="21"/>
    </location>
</feature>
<dbReference type="GO" id="GO:0006396">
    <property type="term" value="P:RNA processing"/>
    <property type="evidence" value="ECO:0007669"/>
    <property type="project" value="InterPro"/>
</dbReference>
<dbReference type="Pfam" id="PF03368">
    <property type="entry name" value="Dicer_dimer"/>
    <property type="match status" value="1"/>
</dbReference>
<dbReference type="GO" id="GO:0004525">
    <property type="term" value="F:ribonuclease III activity"/>
    <property type="evidence" value="ECO:0007669"/>
    <property type="project" value="InterPro"/>
</dbReference>
<sequence length="1448" mass="160911">MLEVWKKKWRASHDPKGDGRRASIGGPDLTASGLESNEVVLPNGDSSSAGETSSGPSKRHHETSQSNSRKRKKLSSEVSDFVESADGHEVLKFALRENTIFAAPNGDAAVGFLAKYVLRIWEDRKDTKDIEYPVVIVDAPSDIERTLHTTIPQVDVVTYESVGSNFKHSKRKVVLINSSSLLGELTHSSLELKRIGSLVLGNIPSCNEVSSIAHPIVRIIKNFYAVLDPFSRPLILAGLFEAPSFCSNVTFDSLVLEATLFCKIYGLTAETRTKCLAQLYLVQETIVSYDTPHSSPTTPLVRQLRSLNSSDPCVRRLLKDYQHTLPQLGTCAADLVWRRGSEQMRFLSSEVRQLLQGCEITSPNIDPTSSGFNLTPKDLGDGFRGVIFVHRRIVAYILEQLLLMLDSELGFLRVCVLVGARSLDTSSYDDVLTHLKDGFYNLLIATKSIEDLDIPKVSVIIQFDLFDSQLSHAHVLSHSGSEGHLITMVERGNPVHSAIVSHVTNSNTRVRAWMNVLCRTPQSSIAREIPYTNGDPYLSDSEQESEHSFIKDPTTGSRLYPQDAMNAMHILTVDDGKSGDEESLYNPMFEFDIQDDGRFVCRVKAAGQFQSVQQLWSTPSSTKAGARRLASYDACVHLYERGLLDSRVFPKNWMITPDSGTLPAFDAIVVGTRVYGKKLPTFWSNTALFSLGSLNRLYPVIISIESGANTVPPHAPLLLLTRQPLPVVPMFNVFFAGLPTRISLTRAEPFIVNERQLQDIHSYNNQLWRGVLNKSYSAALNETLALYAPLHSSWRSGILDVSSHISWDLISATVENWIVPLNYDSLEALSIDTEDALIQDRWTQYTRRYDAVKIRSDLNPLSKPQDPELQEYDNLVEFCKAHRRGFEGLKDYTQPLLEVSLFPSFIDRLNPAAAPFTPSTSQHKYLIPELCAKVTIPASTFRTALLLPCIMRRLDDFLLVKELNAGLFSHCVSEGLLHAAISAPSAGIEYDYERLELLGDAFLKLLSSIYIFVMYPEADEASMHNYRQAIIANKSLLRNAVAVGLPAFIQSRPFSFKGWHPPGISSRNTNEGFMNVKTNIGSDDDNLSSASEIKSGTDSTAAGIERSPRKTRTHSQPVQRLGDKALADVVEAIMGAALLSGGTDVALKAAKALNLPLPSIEKWSDFGQRVEKVFEPVSVQISSSTIEAVEAVIGCQFKRPQFLVQALTHISKTGDHSTTYERLEFIGDAILDFMVVRHVFHRHHKMSPGLLSLLKGAMVSNAALAAVCVTSGLHQHLLFESDKLAHDIREYEYLLRRAQTEEYTSAEKEGRPAGQFWHNIESPKVLSDLLESILGALYVSDKYSPVGSDAFFDQVFKPFYDRHITLQTLSHHPTKILFELLQRKGCEKFSLVKESNEYLVLVHDVILASTQDEVGISGAKVASSIGLYALEGDPGFLTRTCDCWKKAK</sequence>
<feature type="region of interest" description="Disordered" evidence="6">
    <location>
        <begin position="1084"/>
        <end position="1117"/>
    </location>
</feature>
<feature type="domain" description="RNase III" evidence="7">
    <location>
        <begin position="976"/>
        <end position="1142"/>
    </location>
</feature>
<dbReference type="GO" id="GO:0005524">
    <property type="term" value="F:ATP binding"/>
    <property type="evidence" value="ECO:0007669"/>
    <property type="project" value="UniProtKB-KW"/>
</dbReference>
<keyword evidence="3" id="KW-0378">Hydrolase</keyword>
<dbReference type="SMART" id="SM00535">
    <property type="entry name" value="RIBOc"/>
    <property type="match status" value="2"/>
</dbReference>
<evidence type="ECO:0000256" key="2">
    <source>
        <dbReference type="ARBA" id="ARBA00022741"/>
    </source>
</evidence>
<keyword evidence="1" id="KW-0677">Repeat</keyword>
<dbReference type="InterPro" id="IPR000999">
    <property type="entry name" value="RNase_III_dom"/>
</dbReference>
<accession>A0A9W9AGB4</accession>
<keyword evidence="4" id="KW-0347">Helicase</keyword>
<organism evidence="8 9">
    <name type="scientific">Lentinula lateritia</name>
    <dbReference type="NCBI Taxonomy" id="40482"/>
    <lineage>
        <taxon>Eukaryota</taxon>
        <taxon>Fungi</taxon>
        <taxon>Dikarya</taxon>
        <taxon>Basidiomycota</taxon>
        <taxon>Agaricomycotina</taxon>
        <taxon>Agaricomycetes</taxon>
        <taxon>Agaricomycetidae</taxon>
        <taxon>Agaricales</taxon>
        <taxon>Marasmiineae</taxon>
        <taxon>Omphalotaceae</taxon>
        <taxon>Lentinula</taxon>
    </lineage>
</organism>
<dbReference type="Pfam" id="PF00636">
    <property type="entry name" value="Ribonuclease_3"/>
    <property type="match status" value="2"/>
</dbReference>
<dbReference type="InterPro" id="IPR027417">
    <property type="entry name" value="P-loop_NTPase"/>
</dbReference>
<evidence type="ECO:0000256" key="5">
    <source>
        <dbReference type="ARBA" id="ARBA00022840"/>
    </source>
</evidence>
<feature type="region of interest" description="Disordered" evidence="6">
    <location>
        <begin position="536"/>
        <end position="556"/>
    </location>
</feature>
<evidence type="ECO:0000256" key="3">
    <source>
        <dbReference type="ARBA" id="ARBA00022801"/>
    </source>
</evidence>
<dbReference type="Gene3D" id="1.10.1520.10">
    <property type="entry name" value="Ribonuclease III domain"/>
    <property type="match status" value="2"/>
</dbReference>
<dbReference type="CDD" id="cd00593">
    <property type="entry name" value="RIBOc"/>
    <property type="match status" value="2"/>
</dbReference>
<feature type="compositionally biased region" description="Polar residues" evidence="6">
    <location>
        <begin position="1084"/>
        <end position="1100"/>
    </location>
</feature>
<dbReference type="PANTHER" id="PTHR14950:SF37">
    <property type="entry name" value="ENDORIBONUCLEASE DICER"/>
    <property type="match status" value="1"/>
</dbReference>
<dbReference type="InterPro" id="IPR005034">
    <property type="entry name" value="Dicer_dimerisation"/>
</dbReference>
<keyword evidence="2" id="KW-0547">Nucleotide-binding</keyword>
<comment type="caution">
    <text evidence="8">The sequence shown here is derived from an EMBL/GenBank/DDBJ whole genome shotgun (WGS) entry which is preliminary data.</text>
</comment>
<evidence type="ECO:0000313" key="8">
    <source>
        <dbReference type="EMBL" id="KAJ4481439.1"/>
    </source>
</evidence>
<gene>
    <name evidence="8" type="ORF">C8J55DRAFT_560005</name>
</gene>
<protein>
    <recommendedName>
        <fullName evidence="7">RNase III domain-containing protein</fullName>
    </recommendedName>
</protein>
<dbReference type="InterPro" id="IPR038248">
    <property type="entry name" value="Dicer_dimer_sf"/>
</dbReference>
<dbReference type="SUPFAM" id="SSF52540">
    <property type="entry name" value="P-loop containing nucleoside triphosphate hydrolases"/>
    <property type="match status" value="1"/>
</dbReference>
<feature type="region of interest" description="Disordered" evidence="6">
    <location>
        <begin position="1"/>
        <end position="77"/>
    </location>
</feature>
<feature type="compositionally biased region" description="Low complexity" evidence="6">
    <location>
        <begin position="44"/>
        <end position="56"/>
    </location>
</feature>
<proteinExistence type="predicted"/>
<dbReference type="Gene3D" id="3.30.160.380">
    <property type="entry name" value="Dicer dimerisation domain"/>
    <property type="match status" value="1"/>
</dbReference>
<dbReference type="PROSITE" id="PS50142">
    <property type="entry name" value="RNASE_3_2"/>
    <property type="match status" value="2"/>
</dbReference>
<reference evidence="8" key="1">
    <citation type="submission" date="2022-08" db="EMBL/GenBank/DDBJ databases">
        <authorList>
            <consortium name="DOE Joint Genome Institute"/>
            <person name="Min B."/>
            <person name="Riley R."/>
            <person name="Sierra-Patev S."/>
            <person name="Naranjo-Ortiz M."/>
            <person name="Looney B."/>
            <person name="Konkel Z."/>
            <person name="Slot J.C."/>
            <person name="Sakamoto Y."/>
            <person name="Steenwyk J.L."/>
            <person name="Rokas A."/>
            <person name="Carro J."/>
            <person name="Camarero S."/>
            <person name="Ferreira P."/>
            <person name="Molpeceres G."/>
            <person name="Ruiz-Duenas F.J."/>
            <person name="Serrano A."/>
            <person name="Henrissat B."/>
            <person name="Drula E."/>
            <person name="Hughes K.W."/>
            <person name="Mata J.L."/>
            <person name="Ishikawa N.K."/>
            <person name="Vargas-Isla R."/>
            <person name="Ushijima S."/>
            <person name="Smith C.A."/>
            <person name="Ahrendt S."/>
            <person name="Andreopoulos W."/>
            <person name="He G."/>
            <person name="Labutti K."/>
            <person name="Lipzen A."/>
            <person name="Ng V."/>
            <person name="Sandor L."/>
            <person name="Barry K."/>
            <person name="Martinez A.T."/>
            <person name="Xiao Y."/>
            <person name="Gibbons J.G."/>
            <person name="Terashima K."/>
            <person name="Hibbett D.S."/>
            <person name="Grigoriev I.V."/>
        </authorList>
    </citation>
    <scope>NUCLEOTIDE SEQUENCE</scope>
    <source>
        <strain evidence="8">Sp2 HRB7682 ss15</strain>
    </source>
</reference>
<dbReference type="Proteomes" id="UP001150238">
    <property type="component" value="Unassembled WGS sequence"/>
</dbReference>